<evidence type="ECO:0000256" key="1">
    <source>
        <dbReference type="SAM" id="Phobius"/>
    </source>
</evidence>
<feature type="transmembrane region" description="Helical" evidence="1">
    <location>
        <begin position="132"/>
        <end position="151"/>
    </location>
</feature>
<keyword evidence="2" id="KW-0675">Receptor</keyword>
<dbReference type="PANTHER" id="PTHR47758:SF4">
    <property type="entry name" value="SERPENTINE RECEPTOR, CLASS M"/>
    <property type="match status" value="1"/>
</dbReference>
<organism evidence="2 3">
    <name type="scientific">Ancylostoma ceylanicum</name>
    <dbReference type="NCBI Taxonomy" id="53326"/>
    <lineage>
        <taxon>Eukaryota</taxon>
        <taxon>Metazoa</taxon>
        <taxon>Ecdysozoa</taxon>
        <taxon>Nematoda</taxon>
        <taxon>Chromadorea</taxon>
        <taxon>Rhabditida</taxon>
        <taxon>Rhabditina</taxon>
        <taxon>Rhabditomorpha</taxon>
        <taxon>Strongyloidea</taxon>
        <taxon>Ancylostomatidae</taxon>
        <taxon>Ancylostomatinae</taxon>
        <taxon>Ancylostoma</taxon>
    </lineage>
</organism>
<name>A0A0D6M1Y9_9BILA</name>
<proteinExistence type="predicted"/>
<feature type="transmembrane region" description="Helical" evidence="1">
    <location>
        <begin position="42"/>
        <end position="70"/>
    </location>
</feature>
<gene>
    <name evidence="2" type="ORF">ANCCEY_02759</name>
</gene>
<evidence type="ECO:0000313" key="3">
    <source>
        <dbReference type="Proteomes" id="UP000054495"/>
    </source>
</evidence>
<sequence>MEREIIIQVVPAIASSLSIVLNTLLIYVAHGRKNSVIGPYRYMIIATSIFDLCFSIVSLIASPTIAAVTAESSVLFVKAGLKMSLSSGRFLLVCWIYLLCLSIVIPPCNFIFRYIQVCRTHLVDRKRVFKIFLVPSLVAVLGATLLGFAAWPSPKDVRAFQNIAFRINTNTTKSFLVASLAPNVGDRNRPLSALKSTILLVSVFYLTIVLIVSVAAMIFCSHHIFVAVRQATSRKTKRQQQQLHRLLIVQCIIPFIFVHMPFYLCCLAPLFKFDTGVVADYLPILFSWSPAINPLVVMTFENT</sequence>
<accession>A0A0D6M1Y9</accession>
<feature type="transmembrane region" description="Helical" evidence="1">
    <location>
        <begin position="246"/>
        <end position="270"/>
    </location>
</feature>
<evidence type="ECO:0000313" key="2">
    <source>
        <dbReference type="EMBL" id="EPB78119.1"/>
    </source>
</evidence>
<keyword evidence="1" id="KW-0472">Membrane</keyword>
<protein>
    <submittedName>
        <fullName evidence="2">7TM chemoreceptor</fullName>
    </submittedName>
</protein>
<dbReference type="EMBL" id="KE124819">
    <property type="protein sequence ID" value="EPB78119.1"/>
    <property type="molecule type" value="Genomic_DNA"/>
</dbReference>
<dbReference type="Gene3D" id="1.20.1070.10">
    <property type="entry name" value="Rhodopsin 7-helix transmembrane proteins"/>
    <property type="match status" value="1"/>
</dbReference>
<dbReference type="Proteomes" id="UP000054495">
    <property type="component" value="Unassembled WGS sequence"/>
</dbReference>
<feature type="transmembrane region" description="Helical" evidence="1">
    <location>
        <begin position="90"/>
        <end position="112"/>
    </location>
</feature>
<feature type="transmembrane region" description="Helical" evidence="1">
    <location>
        <begin position="6"/>
        <end position="30"/>
    </location>
</feature>
<keyword evidence="1" id="KW-0812">Transmembrane</keyword>
<dbReference type="InterPro" id="IPR019428">
    <property type="entry name" value="7TM_GPCR_serpentine_rcpt_Str"/>
</dbReference>
<dbReference type="Pfam" id="PF10326">
    <property type="entry name" value="7TM_GPCR_Str"/>
    <property type="match status" value="1"/>
</dbReference>
<reference evidence="2 3" key="1">
    <citation type="submission" date="2013-05" db="EMBL/GenBank/DDBJ databases">
        <title>Draft genome of the parasitic nematode Anyclostoma ceylanicum.</title>
        <authorList>
            <person name="Mitreva M."/>
        </authorList>
    </citation>
    <scope>NUCLEOTIDE SEQUENCE [LARGE SCALE GENOMIC DNA]</scope>
</reference>
<keyword evidence="3" id="KW-1185">Reference proteome</keyword>
<feature type="transmembrane region" description="Helical" evidence="1">
    <location>
        <begin position="282"/>
        <end position="300"/>
    </location>
</feature>
<dbReference type="AlphaFoldDB" id="A0A0D6M1Y9"/>
<feature type="transmembrane region" description="Helical" evidence="1">
    <location>
        <begin position="198"/>
        <end position="225"/>
    </location>
</feature>
<dbReference type="PANTHER" id="PTHR47758">
    <property type="entry name" value="SERPENTINE RECEPTOR, CLASS M-RELATED"/>
    <property type="match status" value="1"/>
</dbReference>
<dbReference type="SUPFAM" id="SSF81321">
    <property type="entry name" value="Family A G protein-coupled receptor-like"/>
    <property type="match status" value="1"/>
</dbReference>
<keyword evidence="1" id="KW-1133">Transmembrane helix</keyword>